<keyword evidence="2" id="KW-0472">Membrane</keyword>
<dbReference type="PANTHER" id="PTHR30386">
    <property type="entry name" value="MEMBRANE FUSION SUBUNIT OF EMRAB-TOLC MULTIDRUG EFFLUX PUMP"/>
    <property type="match status" value="1"/>
</dbReference>
<dbReference type="SUPFAM" id="SSF111369">
    <property type="entry name" value="HlyD-like secretion proteins"/>
    <property type="match status" value="1"/>
</dbReference>
<feature type="coiled-coil region" evidence="1">
    <location>
        <begin position="122"/>
        <end position="156"/>
    </location>
</feature>
<protein>
    <submittedName>
        <fullName evidence="3">HlyD family secretion protein</fullName>
    </submittedName>
</protein>
<dbReference type="Proteomes" id="UP000250675">
    <property type="component" value="Unassembled WGS sequence"/>
</dbReference>
<evidence type="ECO:0000256" key="1">
    <source>
        <dbReference type="SAM" id="Coils"/>
    </source>
</evidence>
<dbReference type="Gene3D" id="2.40.50.100">
    <property type="match status" value="1"/>
</dbReference>
<dbReference type="Gene3D" id="1.10.287.470">
    <property type="entry name" value="Helix hairpin bin"/>
    <property type="match status" value="1"/>
</dbReference>
<reference evidence="3 4" key="1">
    <citation type="submission" date="2018-06" db="EMBL/GenBank/DDBJ databases">
        <authorList>
            <consortium name="Pathogen Informatics"/>
            <person name="Doyle S."/>
        </authorList>
    </citation>
    <scope>NUCLEOTIDE SEQUENCE [LARGE SCALE GENOMIC DNA]</scope>
    <source>
        <strain evidence="3 4">NCTC9645</strain>
    </source>
</reference>
<dbReference type="EMBL" id="UASO01000010">
    <property type="protein sequence ID" value="SQC88185.1"/>
    <property type="molecule type" value="Genomic_DNA"/>
</dbReference>
<dbReference type="AlphaFoldDB" id="A0A2X3IZR9"/>
<feature type="transmembrane region" description="Helical" evidence="2">
    <location>
        <begin position="20"/>
        <end position="40"/>
    </location>
</feature>
<evidence type="ECO:0000256" key="2">
    <source>
        <dbReference type="SAM" id="Phobius"/>
    </source>
</evidence>
<keyword evidence="2" id="KW-1133">Transmembrane helix</keyword>
<evidence type="ECO:0000313" key="4">
    <source>
        <dbReference type="Proteomes" id="UP000250675"/>
    </source>
</evidence>
<gene>
    <name evidence="3" type="ORF">NCTC9645_06327</name>
</gene>
<proteinExistence type="predicted"/>
<name>A0A2X3IZR9_KLEPN</name>
<dbReference type="PANTHER" id="PTHR30386:SF24">
    <property type="entry name" value="MULTIDRUG RESISTANCE EFFLUX PUMP"/>
    <property type="match status" value="1"/>
</dbReference>
<dbReference type="InterPro" id="IPR050739">
    <property type="entry name" value="MFP"/>
</dbReference>
<accession>A0A2X3IZR9</accession>
<organism evidence="3 4">
    <name type="scientific">Klebsiella pneumoniae</name>
    <dbReference type="NCBI Taxonomy" id="573"/>
    <lineage>
        <taxon>Bacteria</taxon>
        <taxon>Pseudomonadati</taxon>
        <taxon>Pseudomonadota</taxon>
        <taxon>Gammaproteobacteria</taxon>
        <taxon>Enterobacterales</taxon>
        <taxon>Enterobacteriaceae</taxon>
        <taxon>Klebsiella/Raoultella group</taxon>
        <taxon>Klebsiella</taxon>
        <taxon>Klebsiella pneumoniae complex</taxon>
    </lineage>
</organism>
<keyword evidence="2" id="KW-0812">Transmembrane</keyword>
<evidence type="ECO:0000313" key="3">
    <source>
        <dbReference type="EMBL" id="SQC88185.1"/>
    </source>
</evidence>
<keyword evidence="1" id="KW-0175">Coiled coil</keyword>
<sequence>MSQQDAAKQQANTRNNIRVVSIFTAAAIGLVGVLVILYAWQLPPFTRHSQFTDNAYVRGQTTFISPQVNGYITAVNVKDFAIVQPGEVLFQIDDRIYKQRVHQAQATLAMKEAALRNNLQQRKSAEATIAKNEAALQNARAQNLKIQADLKRIQQLTPTVRCRSANVIRRGPARRKGRRILSRRKRRWRCRARTVNRPSSIAIRWRPTWPAPKRRLSWRRSTCRIPRLSPPPAAAGADLGASWRLCQRRNPSDSLVPPQHWVIATSKRPSWPKYALASRSPSP</sequence>